<protein>
    <submittedName>
        <fullName evidence="5">60S ribosomal protein L32</fullName>
    </submittedName>
</protein>
<dbReference type="PANTHER" id="PTHR23413">
    <property type="entry name" value="60S RIBOSOMAL PROTEIN L32 AND DNA-DIRECTED RNA POLYMERASE II, SUBUNIT N"/>
    <property type="match status" value="1"/>
</dbReference>
<keyword evidence="3" id="KW-0687">Ribonucleoprotein</keyword>
<dbReference type="Pfam" id="PF01655">
    <property type="entry name" value="Ribosomal_L32e"/>
    <property type="match status" value="1"/>
</dbReference>
<dbReference type="SMART" id="SM01393">
    <property type="entry name" value="Ribosomal_L32e"/>
    <property type="match status" value="1"/>
</dbReference>
<dbReference type="EMBL" id="JABANN010000032">
    <property type="protein sequence ID" value="KAF4674337.1"/>
    <property type="molecule type" value="Genomic_DNA"/>
</dbReference>
<gene>
    <name evidence="5" type="primary">RPL32</name>
    <name evidence="5" type="ORF">FOL46_005310</name>
    <name evidence="4" type="ORF">FOZ61_005187</name>
</gene>
<organism evidence="5 7">
    <name type="scientific">Perkinsus olseni</name>
    <name type="common">Perkinsus atlanticus</name>
    <dbReference type="NCBI Taxonomy" id="32597"/>
    <lineage>
        <taxon>Eukaryota</taxon>
        <taxon>Sar</taxon>
        <taxon>Alveolata</taxon>
        <taxon>Perkinsozoa</taxon>
        <taxon>Perkinsea</taxon>
        <taxon>Perkinsida</taxon>
        <taxon>Perkinsidae</taxon>
        <taxon>Perkinsus</taxon>
    </lineage>
</organism>
<name>A0A7J6MSQ5_PEROL</name>
<dbReference type="Proteomes" id="UP000572268">
    <property type="component" value="Unassembled WGS sequence"/>
</dbReference>
<comment type="similarity">
    <text evidence="1">Belongs to the eukaryotic ribosomal protein eL32 family.</text>
</comment>
<reference evidence="6 7" key="1">
    <citation type="submission" date="2020-04" db="EMBL/GenBank/DDBJ databases">
        <title>Perkinsus olseni comparative genomics.</title>
        <authorList>
            <person name="Bogema D.R."/>
        </authorList>
    </citation>
    <scope>NUCLEOTIDE SEQUENCE [LARGE SCALE GENOMIC DNA]</scope>
    <source>
        <strain evidence="4">ATCC PRA-179</strain>
        <strain evidence="5">ATCC PRA-31</strain>
    </source>
</reference>
<proteinExistence type="inferred from homology"/>
<dbReference type="InterPro" id="IPR036351">
    <property type="entry name" value="Ribosomal_eL32_sf"/>
</dbReference>
<comment type="caution">
    <text evidence="5">The sequence shown here is derived from an EMBL/GenBank/DDBJ whole genome shotgun (WGS) entry which is preliminary data.</text>
</comment>
<dbReference type="PANTHER" id="PTHR23413:SF1">
    <property type="entry name" value="RIBOSOMAL PROTEIN L32"/>
    <property type="match status" value="1"/>
</dbReference>
<accession>A0A7J6MSQ5</accession>
<evidence type="ECO:0000256" key="3">
    <source>
        <dbReference type="ARBA" id="ARBA00023274"/>
    </source>
</evidence>
<dbReference type="GO" id="GO:0003735">
    <property type="term" value="F:structural constituent of ribosome"/>
    <property type="evidence" value="ECO:0007669"/>
    <property type="project" value="InterPro"/>
</dbReference>
<dbReference type="GO" id="GO:0006412">
    <property type="term" value="P:translation"/>
    <property type="evidence" value="ECO:0007669"/>
    <property type="project" value="InterPro"/>
</dbReference>
<evidence type="ECO:0000313" key="7">
    <source>
        <dbReference type="Proteomes" id="UP000572268"/>
    </source>
</evidence>
<keyword evidence="2 5" id="KW-0689">Ribosomal protein</keyword>
<evidence type="ECO:0000256" key="1">
    <source>
        <dbReference type="ARBA" id="ARBA00008431"/>
    </source>
</evidence>
<evidence type="ECO:0000313" key="5">
    <source>
        <dbReference type="EMBL" id="KAF4674337.1"/>
    </source>
</evidence>
<evidence type="ECO:0000256" key="2">
    <source>
        <dbReference type="ARBA" id="ARBA00022980"/>
    </source>
</evidence>
<evidence type="ECO:0000313" key="4">
    <source>
        <dbReference type="EMBL" id="KAF4658902.1"/>
    </source>
</evidence>
<dbReference type="SUPFAM" id="SSF52042">
    <property type="entry name" value="Ribosomal protein L32e"/>
    <property type="match status" value="1"/>
</dbReference>
<dbReference type="GO" id="GO:0022625">
    <property type="term" value="C:cytosolic large ribosomal subunit"/>
    <property type="evidence" value="ECO:0007669"/>
    <property type="project" value="TreeGrafter"/>
</dbReference>
<sequence length="131" mass="15207">MAPAVKRIVKKKTNKFRRHQSDNFMRVPESWRKPKGIDSRIRRRFRGTPLMPNIGYGSDKRTRYQLSNGKYAFQIRSPADMELLMMHNEKYAAVLASNLSGRTRKAIIERADQIGVQVLNRNARMAAEETN</sequence>
<dbReference type="Proteomes" id="UP000570595">
    <property type="component" value="Unassembled WGS sequence"/>
</dbReference>
<dbReference type="OrthoDB" id="268693at2759"/>
<dbReference type="InterPro" id="IPR001515">
    <property type="entry name" value="Ribosomal_eL32"/>
</dbReference>
<dbReference type="AlphaFoldDB" id="A0A7J6MSQ5"/>
<dbReference type="EMBL" id="JABAHT010000290">
    <property type="protein sequence ID" value="KAF4658902.1"/>
    <property type="molecule type" value="Genomic_DNA"/>
</dbReference>
<evidence type="ECO:0000313" key="6">
    <source>
        <dbReference type="Proteomes" id="UP000570595"/>
    </source>
</evidence>
<dbReference type="CDD" id="cd00513">
    <property type="entry name" value="Ribosomal_L32_L32e"/>
    <property type="match status" value="1"/>
</dbReference>